<feature type="compositionally biased region" description="Polar residues" evidence="1">
    <location>
        <begin position="43"/>
        <end position="54"/>
    </location>
</feature>
<sequence length="192" mass="21076">MGWLETVIQKLNPTLMERWKVNPSQKQKVLKRSDRQEEKTNTERSPSPSITMNSDDLALSTCVVVPRATRGSTSPQKRVKRKSNELDGDTMPESPAKKPWMASTECDSKTLKQEPGTSLAPDGKRIKLESGLSPAPASTEAGVEAESEQSGSGKRSRKTKEKKARKAARPPSSRLQAKQAKPEAAHDSIVEI</sequence>
<feature type="region of interest" description="Disordered" evidence="1">
    <location>
        <begin position="19"/>
        <end position="192"/>
    </location>
</feature>
<protein>
    <submittedName>
        <fullName evidence="2">Uncharacterized protein</fullName>
    </submittedName>
</protein>
<proteinExistence type="predicted"/>
<gene>
    <name evidence="2" type="ORF">M422DRAFT_265251</name>
</gene>
<evidence type="ECO:0000256" key="1">
    <source>
        <dbReference type="SAM" id="MobiDB-lite"/>
    </source>
</evidence>
<evidence type="ECO:0000313" key="3">
    <source>
        <dbReference type="Proteomes" id="UP000054279"/>
    </source>
</evidence>
<evidence type="ECO:0000313" key="2">
    <source>
        <dbReference type="EMBL" id="KIJ32911.1"/>
    </source>
</evidence>
<dbReference type="Proteomes" id="UP000054279">
    <property type="component" value="Unassembled WGS sequence"/>
</dbReference>
<feature type="compositionally biased region" description="Basic and acidic residues" evidence="1">
    <location>
        <begin position="31"/>
        <end position="42"/>
    </location>
</feature>
<dbReference type="AlphaFoldDB" id="A0A0C9V6G0"/>
<feature type="compositionally biased region" description="Basic residues" evidence="1">
    <location>
        <begin position="154"/>
        <end position="168"/>
    </location>
</feature>
<dbReference type="HOGENOM" id="CLU_1416000_0_0_1"/>
<dbReference type="EMBL" id="KN837220">
    <property type="protein sequence ID" value="KIJ32911.1"/>
    <property type="molecule type" value="Genomic_DNA"/>
</dbReference>
<accession>A0A0C9V6G0</accession>
<reference evidence="2 3" key="1">
    <citation type="submission" date="2014-06" db="EMBL/GenBank/DDBJ databases">
        <title>Evolutionary Origins and Diversification of the Mycorrhizal Mutualists.</title>
        <authorList>
            <consortium name="DOE Joint Genome Institute"/>
            <consortium name="Mycorrhizal Genomics Consortium"/>
            <person name="Kohler A."/>
            <person name="Kuo A."/>
            <person name="Nagy L.G."/>
            <person name="Floudas D."/>
            <person name="Copeland A."/>
            <person name="Barry K.W."/>
            <person name="Cichocki N."/>
            <person name="Veneault-Fourrey C."/>
            <person name="LaButti K."/>
            <person name="Lindquist E.A."/>
            <person name="Lipzen A."/>
            <person name="Lundell T."/>
            <person name="Morin E."/>
            <person name="Murat C."/>
            <person name="Riley R."/>
            <person name="Ohm R."/>
            <person name="Sun H."/>
            <person name="Tunlid A."/>
            <person name="Henrissat B."/>
            <person name="Grigoriev I.V."/>
            <person name="Hibbett D.S."/>
            <person name="Martin F."/>
        </authorList>
    </citation>
    <scope>NUCLEOTIDE SEQUENCE [LARGE SCALE GENOMIC DNA]</scope>
    <source>
        <strain evidence="2 3">SS14</strain>
    </source>
</reference>
<organism evidence="2 3">
    <name type="scientific">Sphaerobolus stellatus (strain SS14)</name>
    <dbReference type="NCBI Taxonomy" id="990650"/>
    <lineage>
        <taxon>Eukaryota</taxon>
        <taxon>Fungi</taxon>
        <taxon>Dikarya</taxon>
        <taxon>Basidiomycota</taxon>
        <taxon>Agaricomycotina</taxon>
        <taxon>Agaricomycetes</taxon>
        <taxon>Phallomycetidae</taxon>
        <taxon>Geastrales</taxon>
        <taxon>Sphaerobolaceae</taxon>
        <taxon>Sphaerobolus</taxon>
    </lineage>
</organism>
<keyword evidence="3" id="KW-1185">Reference proteome</keyword>
<name>A0A0C9V6G0_SPHS4</name>
<feature type="compositionally biased region" description="Basic and acidic residues" evidence="1">
    <location>
        <begin position="180"/>
        <end position="192"/>
    </location>
</feature>